<dbReference type="InterPro" id="IPR025836">
    <property type="entry name" value="Zn_knuckle_CX2CX4HX4C"/>
</dbReference>
<comment type="caution">
    <text evidence="3">The sequence shown here is derived from an EMBL/GenBank/DDBJ whole genome shotgun (WGS) entry which is preliminary data.</text>
</comment>
<dbReference type="EMBL" id="JARKNE010000008">
    <property type="protein sequence ID" value="KAK5813059.1"/>
    <property type="molecule type" value="Genomic_DNA"/>
</dbReference>
<gene>
    <name evidence="3" type="ORF">PVK06_028505</name>
</gene>
<evidence type="ECO:0000259" key="2">
    <source>
        <dbReference type="PROSITE" id="PS50158"/>
    </source>
</evidence>
<keyword evidence="1" id="KW-0479">Metal-binding</keyword>
<accession>A0ABR0P415</accession>
<dbReference type="InterPro" id="IPR001878">
    <property type="entry name" value="Znf_CCHC"/>
</dbReference>
<dbReference type="PROSITE" id="PS50158">
    <property type="entry name" value="ZF_CCHC"/>
    <property type="match status" value="1"/>
</dbReference>
<evidence type="ECO:0000256" key="1">
    <source>
        <dbReference type="PROSITE-ProRule" id="PRU00047"/>
    </source>
</evidence>
<evidence type="ECO:0000313" key="4">
    <source>
        <dbReference type="Proteomes" id="UP001358586"/>
    </source>
</evidence>
<dbReference type="Proteomes" id="UP001358586">
    <property type="component" value="Chromosome 8"/>
</dbReference>
<proteinExistence type="predicted"/>
<evidence type="ECO:0000313" key="3">
    <source>
        <dbReference type="EMBL" id="KAK5813059.1"/>
    </source>
</evidence>
<protein>
    <recommendedName>
        <fullName evidence="2">CCHC-type domain-containing protein</fullName>
    </recommendedName>
</protein>
<dbReference type="PANTHER" id="PTHR31286">
    <property type="entry name" value="GLYCINE-RICH CELL WALL STRUCTURAL PROTEIN 1.8-LIKE"/>
    <property type="match status" value="1"/>
</dbReference>
<keyword evidence="4" id="KW-1185">Reference proteome</keyword>
<sequence>MEKLIDRSNLCLVQSSFLLKIGPCPPQRDKKDLTYAIGSAFGGIISLEIIGEFCHIKVDLDVQKPLRRGIFILASTEEKSWISFKYENLPSFCFGCGHMGHRIKDCNDTLNESKELSKDNLPFSLALKVESNLIEYAARSYHEEIDATTLLLREI</sequence>
<name>A0ABR0P415_GOSAR</name>
<feature type="domain" description="CCHC-type" evidence="2">
    <location>
        <begin position="93"/>
        <end position="106"/>
    </location>
</feature>
<dbReference type="Pfam" id="PF14392">
    <property type="entry name" value="zf-CCHC_4"/>
    <property type="match status" value="1"/>
</dbReference>
<dbReference type="InterPro" id="IPR040256">
    <property type="entry name" value="At4g02000-like"/>
</dbReference>
<organism evidence="3 4">
    <name type="scientific">Gossypium arboreum</name>
    <name type="common">Tree cotton</name>
    <name type="synonym">Gossypium nanking</name>
    <dbReference type="NCBI Taxonomy" id="29729"/>
    <lineage>
        <taxon>Eukaryota</taxon>
        <taxon>Viridiplantae</taxon>
        <taxon>Streptophyta</taxon>
        <taxon>Embryophyta</taxon>
        <taxon>Tracheophyta</taxon>
        <taxon>Spermatophyta</taxon>
        <taxon>Magnoliopsida</taxon>
        <taxon>eudicotyledons</taxon>
        <taxon>Gunneridae</taxon>
        <taxon>Pentapetalae</taxon>
        <taxon>rosids</taxon>
        <taxon>malvids</taxon>
        <taxon>Malvales</taxon>
        <taxon>Malvaceae</taxon>
        <taxon>Malvoideae</taxon>
        <taxon>Gossypium</taxon>
    </lineage>
</organism>
<reference evidence="3 4" key="1">
    <citation type="submission" date="2023-03" db="EMBL/GenBank/DDBJ databases">
        <title>WGS of Gossypium arboreum.</title>
        <authorList>
            <person name="Yu D."/>
        </authorList>
    </citation>
    <scope>NUCLEOTIDE SEQUENCE [LARGE SCALE GENOMIC DNA]</scope>
    <source>
        <tissue evidence="3">Leaf</tissue>
    </source>
</reference>
<keyword evidence="1" id="KW-0862">Zinc</keyword>
<dbReference type="PANTHER" id="PTHR31286:SF167">
    <property type="entry name" value="OS09G0268800 PROTEIN"/>
    <property type="match status" value="1"/>
</dbReference>
<keyword evidence="1" id="KW-0863">Zinc-finger</keyword>